<dbReference type="SUPFAM" id="SSF48334">
    <property type="entry name" value="DNA repair protein MutS, domain III"/>
    <property type="match status" value="1"/>
</dbReference>
<dbReference type="FunFam" id="3.40.1170.10:FF:000001">
    <property type="entry name" value="DNA mismatch repair protein MutS"/>
    <property type="match status" value="1"/>
</dbReference>
<dbReference type="GO" id="GO:0030983">
    <property type="term" value="F:mismatched DNA binding"/>
    <property type="evidence" value="ECO:0007669"/>
    <property type="project" value="InterPro"/>
</dbReference>
<evidence type="ECO:0000259" key="10">
    <source>
        <dbReference type="PROSITE" id="PS00486"/>
    </source>
</evidence>
<dbReference type="SMART" id="SM00534">
    <property type="entry name" value="MUTSac"/>
    <property type="match status" value="1"/>
</dbReference>
<dbReference type="Proteomes" id="UP000537131">
    <property type="component" value="Unassembled WGS sequence"/>
</dbReference>
<dbReference type="InterPro" id="IPR007696">
    <property type="entry name" value="DNA_mismatch_repair_MutS_core"/>
</dbReference>
<gene>
    <name evidence="7 11" type="primary">mutS</name>
    <name evidence="11" type="ORF">HBE96_08255</name>
</gene>
<evidence type="ECO:0000256" key="2">
    <source>
        <dbReference type="ARBA" id="ARBA00022741"/>
    </source>
</evidence>
<evidence type="ECO:0000256" key="4">
    <source>
        <dbReference type="ARBA" id="ARBA00022840"/>
    </source>
</evidence>
<dbReference type="HAMAP" id="MF_00096">
    <property type="entry name" value="MutS"/>
    <property type="match status" value="1"/>
</dbReference>
<comment type="function">
    <text evidence="7">This protein is involved in the repair of mismatches in DNA. It is possible that it carries out the mismatch recognition step. This protein has a weak ATPase activity.</text>
</comment>
<dbReference type="NCBIfam" id="NF003810">
    <property type="entry name" value="PRK05399.1"/>
    <property type="match status" value="1"/>
</dbReference>
<evidence type="ECO:0000256" key="3">
    <source>
        <dbReference type="ARBA" id="ARBA00022763"/>
    </source>
</evidence>
<dbReference type="GO" id="GO:0005524">
    <property type="term" value="F:ATP binding"/>
    <property type="evidence" value="ECO:0007669"/>
    <property type="project" value="UniProtKB-UniRule"/>
</dbReference>
<dbReference type="SUPFAM" id="SSF55271">
    <property type="entry name" value="DNA repair protein MutS, domain I"/>
    <property type="match status" value="1"/>
</dbReference>
<comment type="caution">
    <text evidence="11">The sequence shown here is derived from an EMBL/GenBank/DDBJ whole genome shotgun (WGS) entry which is preliminary data.</text>
</comment>
<feature type="domain" description="DNA mismatch repair proteins mutS family" evidence="10">
    <location>
        <begin position="690"/>
        <end position="706"/>
    </location>
</feature>
<dbReference type="Pfam" id="PF05188">
    <property type="entry name" value="MutS_II"/>
    <property type="match status" value="1"/>
</dbReference>
<dbReference type="InterPro" id="IPR005748">
    <property type="entry name" value="DNA_mismatch_repair_MutS"/>
</dbReference>
<evidence type="ECO:0000313" key="11">
    <source>
        <dbReference type="EMBL" id="NMM62686.1"/>
    </source>
</evidence>
<dbReference type="SMART" id="SM00533">
    <property type="entry name" value="MUTSd"/>
    <property type="match status" value="1"/>
</dbReference>
<dbReference type="PANTHER" id="PTHR11361">
    <property type="entry name" value="DNA MISMATCH REPAIR PROTEIN MUTS FAMILY MEMBER"/>
    <property type="match status" value="1"/>
</dbReference>
<dbReference type="GO" id="GO:0003684">
    <property type="term" value="F:damaged DNA binding"/>
    <property type="evidence" value="ECO:0007669"/>
    <property type="project" value="UniProtKB-UniRule"/>
</dbReference>
<dbReference type="Pfam" id="PF05190">
    <property type="entry name" value="MutS_IV"/>
    <property type="match status" value="1"/>
</dbReference>
<evidence type="ECO:0000256" key="6">
    <source>
        <dbReference type="ARBA" id="ARBA00023204"/>
    </source>
</evidence>
<dbReference type="InterPro" id="IPR000432">
    <property type="entry name" value="DNA_mismatch_repair_MutS_C"/>
</dbReference>
<evidence type="ECO:0000256" key="1">
    <source>
        <dbReference type="ARBA" id="ARBA00006271"/>
    </source>
</evidence>
<reference evidence="11 12" key="2">
    <citation type="submission" date="2020-06" db="EMBL/GenBank/DDBJ databases">
        <title>Complete Genome Sequence of Clostridium muelleri sp. nov. P21T, an Acid-Alcohol Producing Acetogen Isolated from Old Hay.</title>
        <authorList>
            <person name="Duncan K.E."/>
            <person name="Tanner R.S."/>
        </authorList>
    </citation>
    <scope>NUCLEOTIDE SEQUENCE [LARGE SCALE GENOMIC DNA]</scope>
    <source>
        <strain evidence="11 12">P21</strain>
    </source>
</reference>
<keyword evidence="4 7" id="KW-0067">ATP-binding</keyword>
<dbReference type="InterPro" id="IPR007861">
    <property type="entry name" value="DNA_mismatch_repair_MutS_clamp"/>
</dbReference>
<dbReference type="EMBL" id="JABBNI010000014">
    <property type="protein sequence ID" value="NMM62686.1"/>
    <property type="molecule type" value="Genomic_DNA"/>
</dbReference>
<evidence type="ECO:0000256" key="7">
    <source>
        <dbReference type="HAMAP-Rule" id="MF_00096"/>
    </source>
</evidence>
<evidence type="ECO:0000256" key="8">
    <source>
        <dbReference type="NCBIfam" id="TIGR01070"/>
    </source>
</evidence>
<dbReference type="SUPFAM" id="SSF52540">
    <property type="entry name" value="P-loop containing nucleoside triphosphate hydrolases"/>
    <property type="match status" value="1"/>
</dbReference>
<name>A0A7Y0HP51_9CLOT</name>
<dbReference type="Pfam" id="PF05192">
    <property type="entry name" value="MutS_III"/>
    <property type="match status" value="1"/>
</dbReference>
<evidence type="ECO:0000256" key="5">
    <source>
        <dbReference type="ARBA" id="ARBA00023125"/>
    </source>
</evidence>
<dbReference type="InterPro" id="IPR016151">
    <property type="entry name" value="DNA_mismatch_repair_MutS_N"/>
</dbReference>
<dbReference type="GO" id="GO:0140664">
    <property type="term" value="F:ATP-dependent DNA damage sensor activity"/>
    <property type="evidence" value="ECO:0007669"/>
    <property type="project" value="InterPro"/>
</dbReference>
<dbReference type="GO" id="GO:0006298">
    <property type="term" value="P:mismatch repair"/>
    <property type="evidence" value="ECO:0007669"/>
    <property type="project" value="UniProtKB-UniRule"/>
</dbReference>
<dbReference type="Gene3D" id="1.10.1420.10">
    <property type="match status" value="2"/>
</dbReference>
<evidence type="ECO:0000313" key="12">
    <source>
        <dbReference type="Proteomes" id="UP000537131"/>
    </source>
</evidence>
<dbReference type="InterPro" id="IPR027417">
    <property type="entry name" value="P-loop_NTPase"/>
</dbReference>
<comment type="similarity">
    <text evidence="1 7 9">Belongs to the DNA mismatch repair MutS family.</text>
</comment>
<dbReference type="InterPro" id="IPR007860">
    <property type="entry name" value="DNA_mmatch_repair_MutS_con_dom"/>
</dbReference>
<dbReference type="InterPro" id="IPR036187">
    <property type="entry name" value="DNA_mismatch_repair_MutS_sf"/>
</dbReference>
<dbReference type="Gene3D" id="3.40.50.300">
    <property type="entry name" value="P-loop containing nucleotide triphosphate hydrolases"/>
    <property type="match status" value="1"/>
</dbReference>
<keyword evidence="5 7" id="KW-0238">DNA-binding</keyword>
<proteinExistence type="inferred from homology"/>
<dbReference type="InterPro" id="IPR036678">
    <property type="entry name" value="MutS_con_dom_sf"/>
</dbReference>
<keyword evidence="12" id="KW-1185">Reference proteome</keyword>
<dbReference type="InterPro" id="IPR045076">
    <property type="entry name" value="MutS"/>
</dbReference>
<dbReference type="InterPro" id="IPR017261">
    <property type="entry name" value="DNA_mismatch_repair_MutS/MSH"/>
</dbReference>
<protein>
    <recommendedName>
        <fullName evidence="7 8">DNA mismatch repair protein MutS</fullName>
    </recommendedName>
</protein>
<dbReference type="InterPro" id="IPR007695">
    <property type="entry name" value="DNA_mismatch_repair_MutS-lik_N"/>
</dbReference>
<dbReference type="FunFam" id="1.10.1420.10:FF:000007">
    <property type="entry name" value="DNA mismatch repair protein MutS"/>
    <property type="match status" value="1"/>
</dbReference>
<dbReference type="NCBIfam" id="TIGR01070">
    <property type="entry name" value="mutS1"/>
    <property type="match status" value="1"/>
</dbReference>
<dbReference type="PROSITE" id="PS00486">
    <property type="entry name" value="DNA_MISMATCH_REPAIR_2"/>
    <property type="match status" value="1"/>
</dbReference>
<dbReference type="FunFam" id="3.40.50.300:FF:001579">
    <property type="entry name" value="DNA mismatch repair protein MutS"/>
    <property type="match status" value="1"/>
</dbReference>
<accession>A0A7Y0HP51</accession>
<keyword evidence="3 7" id="KW-0227">DNA damage</keyword>
<organism evidence="11 12">
    <name type="scientific">Clostridium muellerianum</name>
    <dbReference type="NCBI Taxonomy" id="2716538"/>
    <lineage>
        <taxon>Bacteria</taxon>
        <taxon>Bacillati</taxon>
        <taxon>Bacillota</taxon>
        <taxon>Clostridia</taxon>
        <taxon>Eubacteriales</taxon>
        <taxon>Clostridiaceae</taxon>
        <taxon>Clostridium</taxon>
    </lineage>
</organism>
<feature type="binding site" evidence="7">
    <location>
        <begin position="616"/>
        <end position="623"/>
    </location>
    <ligand>
        <name>ATP</name>
        <dbReference type="ChEBI" id="CHEBI:30616"/>
    </ligand>
</feature>
<dbReference type="GO" id="GO:0005829">
    <property type="term" value="C:cytosol"/>
    <property type="evidence" value="ECO:0007669"/>
    <property type="project" value="TreeGrafter"/>
</dbReference>
<dbReference type="AlphaFoldDB" id="A0A7Y0HP51"/>
<sequence>MGLTPMMQQYLDAKEGCKDCILFFRLGDFYEMFFQDAEIASKELELVLTGRDCGLEKRAPMCGIPYHAANSYISRLINKGYKVAICEQLEDPSQAKGIVKRGIIKVITPGTYTDASFLEDNKNNYIMTLYLEKEKNICALCFADISTGEFNCTDMKFNLATLLDEISKYSPKEILIQEDLDEKIQNDIKERFSASFTSLSQDFFTLNAKELLSKQFSGFKEEDYNEVLVKCSSGLLKYVVETQKTQLSHINCFNYYNVVDYMAIDINSRRNLELTETLRDKSKKGSLLWVMDRTNTAMGGRQLRKWIEQPLINKSAIKLRIDSVEELLNNLTIHEDLKEALKEIYDIERLVGKISSKNVNAKELISLKGSIKKIPIIKKVLSNFKTTLLHNMSIKLDELQDIYEILDKAIIDNPSISLKEGNLIKEGYNEEVDELKLAKAHGKDWIASLENSEREITGIKSLKVGYNKVFGYYIEVTKTNLSSIPEGRYIRKQTLANAERYITPSLKEMEDKILGSEEKLINLEYDIFIDVRDKIEKQVGRMQETAKIISEIDCLSSLSTIALENNYCKPEINSKEDIYIEEGRHPVVEKMIPSGSFISNDTVINTSDEQLLIITGPNMAGKSTYMRQVALIVIMAQIGSFVPAKKAVISVCDKIFTRIGASDDLAAGKSTFMVEMWEVSNILKNATNKSLILLDEVGRGTSTYDGLSIAWSVIEYICNNKKLKCKTLFATHYHELTKLEDILSGVKNYSVSVKEIGSDIVFLRKIIKGGADQSYGIEVAKLAGLPDEVIERAKEILKSIENEKSSDIDVREIIDSNVEITEKNISKSQKEYYSINEDVSSDEKLKNDSLAITEDKSVPLQMGFSDIEKENLIKEISSLDVLSMTPMDGFNKLYDIIKKAKDLN</sequence>
<reference evidence="11 12" key="1">
    <citation type="submission" date="2020-04" db="EMBL/GenBank/DDBJ databases">
        <authorList>
            <person name="Doyle D.A."/>
        </authorList>
    </citation>
    <scope>NUCLEOTIDE SEQUENCE [LARGE SCALE GENOMIC DNA]</scope>
    <source>
        <strain evidence="11 12">P21</strain>
    </source>
</reference>
<keyword evidence="6 7" id="KW-0234">DNA repair</keyword>
<keyword evidence="2 7" id="KW-0547">Nucleotide-binding</keyword>
<dbReference type="SUPFAM" id="SSF53150">
    <property type="entry name" value="DNA repair protein MutS, domain II"/>
    <property type="match status" value="1"/>
</dbReference>
<dbReference type="Pfam" id="PF00488">
    <property type="entry name" value="MutS_V"/>
    <property type="match status" value="1"/>
</dbReference>
<dbReference type="PIRSF" id="PIRSF037677">
    <property type="entry name" value="DNA_mis_repair_Msh6"/>
    <property type="match status" value="1"/>
</dbReference>
<dbReference type="PANTHER" id="PTHR11361:SF34">
    <property type="entry name" value="DNA MISMATCH REPAIR PROTEIN MSH1, MITOCHONDRIAL"/>
    <property type="match status" value="1"/>
</dbReference>
<dbReference type="Gene3D" id="3.30.420.110">
    <property type="entry name" value="MutS, connector domain"/>
    <property type="match status" value="1"/>
</dbReference>
<dbReference type="Pfam" id="PF01624">
    <property type="entry name" value="MutS_I"/>
    <property type="match status" value="1"/>
</dbReference>
<dbReference type="RefSeq" id="WP_169297286.1">
    <property type="nucleotide sequence ID" value="NZ_JABBNI010000014.1"/>
</dbReference>
<dbReference type="CDD" id="cd03284">
    <property type="entry name" value="ABC_MutS1"/>
    <property type="match status" value="1"/>
</dbReference>
<evidence type="ECO:0000256" key="9">
    <source>
        <dbReference type="RuleBase" id="RU003756"/>
    </source>
</evidence>
<dbReference type="Gene3D" id="3.40.1170.10">
    <property type="entry name" value="DNA repair protein MutS, domain I"/>
    <property type="match status" value="1"/>
</dbReference>